<feature type="region of interest" description="Disordered" evidence="1">
    <location>
        <begin position="14"/>
        <end position="36"/>
    </location>
</feature>
<keyword evidence="4" id="KW-1185">Reference proteome</keyword>
<feature type="domain" description="2EXR" evidence="2">
    <location>
        <begin position="111"/>
        <end position="211"/>
    </location>
</feature>
<dbReference type="InParanoid" id="A0A194XWY0"/>
<proteinExistence type="predicted"/>
<evidence type="ECO:0000313" key="3">
    <source>
        <dbReference type="EMBL" id="KUJ24564.1"/>
    </source>
</evidence>
<protein>
    <recommendedName>
        <fullName evidence="2">2EXR domain-containing protein</fullName>
    </recommendedName>
</protein>
<evidence type="ECO:0000256" key="1">
    <source>
        <dbReference type="SAM" id="MobiDB-lite"/>
    </source>
</evidence>
<gene>
    <name evidence="3" type="ORF">LY89DRAFT_663291</name>
</gene>
<evidence type="ECO:0000313" key="4">
    <source>
        <dbReference type="Proteomes" id="UP000070700"/>
    </source>
</evidence>
<dbReference type="OrthoDB" id="3540592at2759"/>
<feature type="compositionally biased region" description="Polar residues" evidence="1">
    <location>
        <begin position="26"/>
        <end position="36"/>
    </location>
</feature>
<dbReference type="EMBL" id="KQ947404">
    <property type="protein sequence ID" value="KUJ24564.1"/>
    <property type="molecule type" value="Genomic_DNA"/>
</dbReference>
<dbReference type="GeneID" id="28822420"/>
<evidence type="ECO:0000259" key="2">
    <source>
        <dbReference type="Pfam" id="PF20150"/>
    </source>
</evidence>
<dbReference type="PANTHER" id="PTHR35910">
    <property type="entry name" value="2EXR DOMAIN-CONTAINING PROTEIN"/>
    <property type="match status" value="1"/>
</dbReference>
<name>A0A194XWY0_MOLSC</name>
<organism evidence="3 4">
    <name type="scientific">Mollisia scopiformis</name>
    <name type="common">Conifer needle endophyte fungus</name>
    <name type="synonym">Phialocephala scopiformis</name>
    <dbReference type="NCBI Taxonomy" id="149040"/>
    <lineage>
        <taxon>Eukaryota</taxon>
        <taxon>Fungi</taxon>
        <taxon>Dikarya</taxon>
        <taxon>Ascomycota</taxon>
        <taxon>Pezizomycotina</taxon>
        <taxon>Leotiomycetes</taxon>
        <taxon>Helotiales</taxon>
        <taxon>Mollisiaceae</taxon>
        <taxon>Mollisia</taxon>
    </lineage>
</organism>
<dbReference type="RefSeq" id="XP_018078919.1">
    <property type="nucleotide sequence ID" value="XM_018212694.1"/>
</dbReference>
<dbReference type="Proteomes" id="UP000070700">
    <property type="component" value="Unassembled WGS sequence"/>
</dbReference>
<reference evidence="3 4" key="1">
    <citation type="submission" date="2015-10" db="EMBL/GenBank/DDBJ databases">
        <title>Full genome of DAOMC 229536 Phialocephala scopiformis, a fungal endophyte of spruce producing the potent anti-insectan compound rugulosin.</title>
        <authorList>
            <consortium name="DOE Joint Genome Institute"/>
            <person name="Walker A.K."/>
            <person name="Frasz S.L."/>
            <person name="Seifert K.A."/>
            <person name="Miller J.D."/>
            <person name="Mondo S.J."/>
            <person name="Labutti K."/>
            <person name="Lipzen A."/>
            <person name="Dockter R."/>
            <person name="Kennedy M."/>
            <person name="Grigoriev I.V."/>
            <person name="Spatafora J.W."/>
        </authorList>
    </citation>
    <scope>NUCLEOTIDE SEQUENCE [LARGE SCALE GENOMIC DNA]</scope>
    <source>
        <strain evidence="3 4">CBS 120377</strain>
    </source>
</reference>
<dbReference type="Pfam" id="PF20150">
    <property type="entry name" value="2EXR"/>
    <property type="match status" value="1"/>
</dbReference>
<dbReference type="PANTHER" id="PTHR35910:SF6">
    <property type="entry name" value="2EXR DOMAIN-CONTAINING PROTEIN"/>
    <property type="match status" value="1"/>
</dbReference>
<accession>A0A194XWY0</accession>
<dbReference type="InterPro" id="IPR045518">
    <property type="entry name" value="2EXR"/>
</dbReference>
<sequence length="467" mass="54392">MRCGTNHHAFTFDDSDVDSEIHSGPHFQNPSSQEIQETSANPIIEEDLPPKLTSPFHNFNDPKWKVYSKEHWDMLPAGKISDDGSIRTDDVVKPKSVTIEWPKRKLFPASFTMFAQLPPEIRRKIWNDTLPEPRILVLKLRHGSPTYLPIFDDIIGEWPFAGLQHLWACRESWHAFTERYHQIDTFDKYHLQFDASFIRKTAWIDGRRDTLVLDASVLIKRFDIDLSRIQNLAISNEKAFHWFKTSVFAYIRKRCPLLKRFQIVLGRPDEHNWQVSAGDSLRLVRVDDDIKYCEIDSKEELEDDVRFSQYYSAFARESEFLECLRTAEEVHTRFKSHCAANKEWKNIEFQVSLLAVEEDNCNMWYVESVAVMPKPQILIDVSFRVEKPIVPCLDTTLEFLGMEDWDFNVKCDRGGAIHCPYDGIKELFQTDVNNDPIRDLTKTSIKDFGRDGEGDFGAMFSVPEDLD</sequence>
<dbReference type="AlphaFoldDB" id="A0A194XWY0"/>
<dbReference type="KEGG" id="psco:LY89DRAFT_663291"/>